<dbReference type="GO" id="GO:0051301">
    <property type="term" value="P:cell division"/>
    <property type="evidence" value="ECO:0007669"/>
    <property type="project" value="UniProtKB-KW"/>
</dbReference>
<evidence type="ECO:0000256" key="5">
    <source>
        <dbReference type="ARBA" id="ARBA00022801"/>
    </source>
</evidence>
<dbReference type="InParanoid" id="A0A482XFE4"/>
<dbReference type="InterPro" id="IPR000330">
    <property type="entry name" value="SNF2_N"/>
</dbReference>
<keyword evidence="3" id="KW-0132">Cell division</keyword>
<comment type="caution">
    <text evidence="13">The sequence shown here is derived from an EMBL/GenBank/DDBJ whole genome shotgun (WGS) entry which is preliminary data.</text>
</comment>
<reference evidence="13 14" key="1">
    <citation type="journal article" date="2017" name="Gigascience">
        <title>Genome sequence of the small brown planthopper, Laodelphax striatellus.</title>
        <authorList>
            <person name="Zhu J."/>
            <person name="Jiang F."/>
            <person name="Wang X."/>
            <person name="Yang P."/>
            <person name="Bao Y."/>
            <person name="Zhao W."/>
            <person name="Wang W."/>
            <person name="Lu H."/>
            <person name="Wang Q."/>
            <person name="Cui N."/>
            <person name="Li J."/>
            <person name="Chen X."/>
            <person name="Luo L."/>
            <person name="Yu J."/>
            <person name="Kang L."/>
            <person name="Cui F."/>
        </authorList>
    </citation>
    <scope>NUCLEOTIDE SEQUENCE [LARGE SCALE GENOMIC DNA]</scope>
    <source>
        <strain evidence="13">Lst14</strain>
    </source>
</reference>
<dbReference type="EMBL" id="QKKF02011778">
    <property type="protein sequence ID" value="RZF43998.1"/>
    <property type="molecule type" value="Genomic_DNA"/>
</dbReference>
<dbReference type="Pfam" id="PF00176">
    <property type="entry name" value="SNF2-rel_dom"/>
    <property type="match status" value="1"/>
</dbReference>
<dbReference type="InterPro" id="IPR049730">
    <property type="entry name" value="SNF2/RAD54-like_C"/>
</dbReference>
<keyword evidence="5" id="KW-0378">Hydrolase</keyword>
<evidence type="ECO:0000256" key="10">
    <source>
        <dbReference type="SAM" id="MobiDB-lite"/>
    </source>
</evidence>
<evidence type="ECO:0000256" key="9">
    <source>
        <dbReference type="ARBA" id="ARBA00029956"/>
    </source>
</evidence>
<feature type="compositionally biased region" description="Polar residues" evidence="10">
    <location>
        <begin position="1"/>
        <end position="22"/>
    </location>
</feature>
<evidence type="ECO:0000313" key="14">
    <source>
        <dbReference type="Proteomes" id="UP000291343"/>
    </source>
</evidence>
<dbReference type="GO" id="GO:0007131">
    <property type="term" value="P:reciprocal meiotic recombination"/>
    <property type="evidence" value="ECO:0007669"/>
    <property type="project" value="TreeGrafter"/>
</dbReference>
<dbReference type="InterPro" id="IPR038718">
    <property type="entry name" value="SNF2-like_sf"/>
</dbReference>
<evidence type="ECO:0000259" key="11">
    <source>
        <dbReference type="PROSITE" id="PS51192"/>
    </source>
</evidence>
<organism evidence="13 14">
    <name type="scientific">Laodelphax striatellus</name>
    <name type="common">Small brown planthopper</name>
    <name type="synonym">Delphax striatella</name>
    <dbReference type="NCBI Taxonomy" id="195883"/>
    <lineage>
        <taxon>Eukaryota</taxon>
        <taxon>Metazoa</taxon>
        <taxon>Ecdysozoa</taxon>
        <taxon>Arthropoda</taxon>
        <taxon>Hexapoda</taxon>
        <taxon>Insecta</taxon>
        <taxon>Pterygota</taxon>
        <taxon>Neoptera</taxon>
        <taxon>Paraneoptera</taxon>
        <taxon>Hemiptera</taxon>
        <taxon>Auchenorrhyncha</taxon>
        <taxon>Fulgoroidea</taxon>
        <taxon>Delphacidae</taxon>
        <taxon>Criomorphinae</taxon>
        <taxon>Laodelphax</taxon>
    </lineage>
</organism>
<protein>
    <recommendedName>
        <fullName evidence="2">DNA repair and recombination protein RAD54-like</fullName>
    </recommendedName>
    <alternativeName>
        <fullName evidence="9">Protein okra</fullName>
    </alternativeName>
</protein>
<evidence type="ECO:0000256" key="3">
    <source>
        <dbReference type="ARBA" id="ARBA00022618"/>
    </source>
</evidence>
<dbReference type="AlphaFoldDB" id="A0A482XFE4"/>
<name>A0A482XFE4_LAOST</name>
<dbReference type="PROSITE" id="PS51194">
    <property type="entry name" value="HELICASE_CTER"/>
    <property type="match status" value="1"/>
</dbReference>
<dbReference type="Pfam" id="PF00271">
    <property type="entry name" value="Helicase_C"/>
    <property type="match status" value="1"/>
</dbReference>
<evidence type="ECO:0000313" key="13">
    <source>
        <dbReference type="EMBL" id="RZF43998.1"/>
    </source>
</evidence>
<keyword evidence="7" id="KW-0131">Cell cycle</keyword>
<dbReference type="CDD" id="cd18004">
    <property type="entry name" value="DEXHc_RAD54"/>
    <property type="match status" value="1"/>
</dbReference>
<dbReference type="STRING" id="195883.A0A482XFE4"/>
<dbReference type="PROSITE" id="PS51192">
    <property type="entry name" value="HELICASE_ATP_BIND_1"/>
    <property type="match status" value="1"/>
</dbReference>
<dbReference type="PANTHER" id="PTHR45629:SF7">
    <property type="entry name" value="DNA EXCISION REPAIR PROTEIN ERCC-6-RELATED"/>
    <property type="match status" value="1"/>
</dbReference>
<dbReference type="SUPFAM" id="SSF52540">
    <property type="entry name" value="P-loop containing nucleoside triphosphate hydrolases"/>
    <property type="match status" value="2"/>
</dbReference>
<dbReference type="CDD" id="cd18793">
    <property type="entry name" value="SF2_C_SNF"/>
    <property type="match status" value="1"/>
</dbReference>
<dbReference type="Gene3D" id="1.20.120.850">
    <property type="entry name" value="SWI2/SNF2 ATPases, N-terminal domain"/>
    <property type="match status" value="1"/>
</dbReference>
<dbReference type="Gene3D" id="3.40.50.300">
    <property type="entry name" value="P-loop containing nucleotide triphosphate hydrolases"/>
    <property type="match status" value="1"/>
</dbReference>
<comment type="function">
    <text evidence="8">Involved in mitotic DNA repair and meiotic recombination. Functions in the recombinational DNA repair pathway. Essential for interhomolog gene conversion (GC), but may have a less important role in intersister GC than spn-A/Rad51. In the presence of DNA, spn-A/Rad51 enhances the ATPase activity of okr/Rad54.</text>
</comment>
<dbReference type="InterPro" id="IPR014001">
    <property type="entry name" value="Helicase_ATP-bd"/>
</dbReference>
<dbReference type="OrthoDB" id="413460at2759"/>
<feature type="domain" description="Helicase ATP-binding" evidence="11">
    <location>
        <begin position="264"/>
        <end position="429"/>
    </location>
</feature>
<comment type="subunit">
    <text evidence="1">Interacts (via N-terminus) with spn-A/Rad51.</text>
</comment>
<sequence>MRRSFAPSQKSRAVQSTVSGSQTRRRGTSYILQLLNSDSPDCEDSVDSKESCSLKDGFATSSQCSQAQATETMTDSSQDTPISTPTNKRFFNVVYGKQSKKKHKTWEGDGVLEVGDSVVILKDTEGKVIGRASGKKFANIEEGNQFYVGSKEVEILDEISSDSVPFNKQPLKSKENDSKESCPPPKKKQKIEKYGKMFSCPVKSGSVSDAAKGLMMPRPDHDHQWKFNTENAELRDVFIDQRLASKLRPHQVEGVAFLYRCVVGLANTDYLGAILADEMGLGKTLQTITLVWTLLKQGPYGVPLLKRVLIVTPSSLLGNWNQEFQRWLGGRIMVYVVDQKNKFVDYEKQPKTPVIIMSYEMFVRCYTDVSKYKFDLVICDEGHRLKNNAIKASTLLNNIDCKRRIILTGTPIQNNLQEFHALVDFVNPSILGTYSEFRSTYEAPIVAARQPDANAEVKSKGERCAEQLNFKTSGFILRRTQELINKYLPAKHEAVVFCKPTATQKLLYEAAVDFWENRLDNDCAQSPVSHLSILIQLKKISNHPFLIIRHDDGDEDESNAEDSKNDVSKHLTSILESNGGTTENDSSKLNVLAALLNSLRNTNEKVVVVSYYKQTLDLIAAFCEQKQYTYSRLDGSTPATQRTAIIDKFNSSSCRDNVFLLSGKAGGTGLNLVGASRLVLFDSDWNPASDQQAMARIWRDGQSKSVHIYRLLTTGSIEEKIFQRQLSKASLGETVVDFVASNSTVRLSNKELKELFIIHDSKCFTHDLMECTCKGDGTKIPVDGDDKENVELKEDESQLNLKTVQATARANLKMNQLFHWQHHSSPFNSTLLKEMGLEMAESYISFVLRNTTS</sequence>
<dbReference type="InterPro" id="IPR001650">
    <property type="entry name" value="Helicase_C-like"/>
</dbReference>
<feature type="domain" description="Helicase C-terminal" evidence="12">
    <location>
        <begin position="591"/>
        <end position="753"/>
    </location>
</feature>
<keyword evidence="14" id="KW-1185">Reference proteome</keyword>
<evidence type="ECO:0000256" key="7">
    <source>
        <dbReference type="ARBA" id="ARBA00023306"/>
    </source>
</evidence>
<feature type="region of interest" description="Disordered" evidence="10">
    <location>
        <begin position="164"/>
        <end position="188"/>
    </location>
</feature>
<proteinExistence type="predicted"/>
<dbReference type="SMR" id="A0A482XFE4"/>
<dbReference type="InterPro" id="IPR027417">
    <property type="entry name" value="P-loop_NTPase"/>
</dbReference>
<dbReference type="GO" id="GO:0015616">
    <property type="term" value="F:DNA translocase activity"/>
    <property type="evidence" value="ECO:0007669"/>
    <property type="project" value="TreeGrafter"/>
</dbReference>
<dbReference type="FunFam" id="3.40.50.10810:FF:000020">
    <property type="entry name" value="DNA repair and recombination protein RAD54B"/>
    <property type="match status" value="1"/>
</dbReference>
<evidence type="ECO:0000256" key="4">
    <source>
        <dbReference type="ARBA" id="ARBA00022776"/>
    </source>
</evidence>
<dbReference type="PANTHER" id="PTHR45629">
    <property type="entry name" value="SNF2/RAD54 FAMILY MEMBER"/>
    <property type="match status" value="1"/>
</dbReference>
<evidence type="ECO:0000256" key="8">
    <source>
        <dbReference type="ARBA" id="ARBA00024776"/>
    </source>
</evidence>
<dbReference type="Proteomes" id="UP000291343">
    <property type="component" value="Unassembled WGS sequence"/>
</dbReference>
<feature type="region of interest" description="Disordered" evidence="10">
    <location>
        <begin position="1"/>
        <end position="25"/>
    </location>
</feature>
<evidence type="ECO:0000259" key="12">
    <source>
        <dbReference type="PROSITE" id="PS51194"/>
    </source>
</evidence>
<dbReference type="SMART" id="SM00487">
    <property type="entry name" value="DEXDc"/>
    <property type="match status" value="1"/>
</dbReference>
<dbReference type="InterPro" id="IPR050496">
    <property type="entry name" value="SNF2_RAD54_helicase_repair"/>
</dbReference>
<dbReference type="GO" id="GO:0005634">
    <property type="term" value="C:nucleus"/>
    <property type="evidence" value="ECO:0007669"/>
    <property type="project" value="TreeGrafter"/>
</dbReference>
<evidence type="ECO:0000256" key="2">
    <source>
        <dbReference type="ARBA" id="ARBA00015341"/>
    </source>
</evidence>
<keyword evidence="4" id="KW-0498">Mitosis</keyword>
<dbReference type="Gene3D" id="3.40.50.10810">
    <property type="entry name" value="Tandem AAA-ATPase domain"/>
    <property type="match status" value="1"/>
</dbReference>
<dbReference type="GO" id="GO:0000724">
    <property type="term" value="P:double-strand break repair via homologous recombination"/>
    <property type="evidence" value="ECO:0007669"/>
    <property type="project" value="TreeGrafter"/>
</dbReference>
<keyword evidence="6" id="KW-0469">Meiosis</keyword>
<evidence type="ECO:0000256" key="6">
    <source>
        <dbReference type="ARBA" id="ARBA00023254"/>
    </source>
</evidence>
<evidence type="ECO:0000256" key="1">
    <source>
        <dbReference type="ARBA" id="ARBA00011467"/>
    </source>
</evidence>
<dbReference type="GO" id="GO:0005524">
    <property type="term" value="F:ATP binding"/>
    <property type="evidence" value="ECO:0007669"/>
    <property type="project" value="InterPro"/>
</dbReference>
<accession>A0A482XFE4</accession>
<dbReference type="SMART" id="SM00490">
    <property type="entry name" value="HELICc"/>
    <property type="match status" value="1"/>
</dbReference>
<gene>
    <name evidence="13" type="ORF">LSTR_LSTR007270</name>
</gene>
<dbReference type="GO" id="GO:0016787">
    <property type="term" value="F:hydrolase activity"/>
    <property type="evidence" value="ECO:0007669"/>
    <property type="project" value="UniProtKB-KW"/>
</dbReference>